<sequence length="120" mass="13867">MTIAVLSQACSGDFWIAGKVRVQILNDLPGGVTLTVHCQSKDNDLGFHQIPPNGMWEFRFKPNFWGNTLFFCSFQWPNQFHHHDVFVEDRDVVRCQGLCQWHVKPLGPCLNDFICDIWDS</sequence>
<keyword evidence="4 6" id="KW-0964">Secreted</keyword>
<accession>A0A059AYA1</accession>
<dbReference type="OMA" id="PPFWPIT"/>
<dbReference type="Pfam" id="PF05938">
    <property type="entry name" value="Self-incomp_S1"/>
    <property type="match status" value="1"/>
</dbReference>
<keyword evidence="5" id="KW-0732">Signal</keyword>
<reference evidence="7" key="1">
    <citation type="submission" date="2013-07" db="EMBL/GenBank/DDBJ databases">
        <title>The genome of Eucalyptus grandis.</title>
        <authorList>
            <person name="Schmutz J."/>
            <person name="Hayes R."/>
            <person name="Myburg A."/>
            <person name="Tuskan G."/>
            <person name="Grattapaglia D."/>
            <person name="Rokhsar D.S."/>
        </authorList>
    </citation>
    <scope>NUCLEOTIDE SEQUENCE</scope>
    <source>
        <tissue evidence="7">Leaf extractions</tissue>
    </source>
</reference>
<evidence type="ECO:0000256" key="3">
    <source>
        <dbReference type="ARBA" id="ARBA00022471"/>
    </source>
</evidence>
<dbReference type="InterPro" id="IPR010264">
    <property type="entry name" value="Self-incomp_S1"/>
</dbReference>
<evidence type="ECO:0000313" key="7">
    <source>
        <dbReference type="EMBL" id="KCW58636.1"/>
    </source>
</evidence>
<dbReference type="PANTHER" id="PTHR31232:SF148">
    <property type="entry name" value="S-PROTEIN HOMOLOG"/>
    <property type="match status" value="1"/>
</dbReference>
<dbReference type="AlphaFoldDB" id="A0A059AYA1"/>
<name>A0A059AYA1_EUCGR</name>
<dbReference type="PANTHER" id="PTHR31232">
    <property type="match status" value="1"/>
</dbReference>
<evidence type="ECO:0000256" key="4">
    <source>
        <dbReference type="ARBA" id="ARBA00022525"/>
    </source>
</evidence>
<protein>
    <recommendedName>
        <fullName evidence="6">S-protein homolog</fullName>
    </recommendedName>
</protein>
<organism evidence="7">
    <name type="scientific">Eucalyptus grandis</name>
    <name type="common">Flooded gum</name>
    <dbReference type="NCBI Taxonomy" id="71139"/>
    <lineage>
        <taxon>Eukaryota</taxon>
        <taxon>Viridiplantae</taxon>
        <taxon>Streptophyta</taxon>
        <taxon>Embryophyta</taxon>
        <taxon>Tracheophyta</taxon>
        <taxon>Spermatophyta</taxon>
        <taxon>Magnoliopsida</taxon>
        <taxon>eudicotyledons</taxon>
        <taxon>Gunneridae</taxon>
        <taxon>Pentapetalae</taxon>
        <taxon>rosids</taxon>
        <taxon>malvids</taxon>
        <taxon>Myrtales</taxon>
        <taxon>Myrtaceae</taxon>
        <taxon>Myrtoideae</taxon>
        <taxon>Eucalypteae</taxon>
        <taxon>Eucalyptus</taxon>
    </lineage>
</organism>
<dbReference type="Gramene" id="KCW58636">
    <property type="protein sequence ID" value="KCW58636"/>
    <property type="gene ID" value="EUGRSUZ_H01296"/>
</dbReference>
<gene>
    <name evidence="7" type="ORF">EUGRSUZ_H01296</name>
</gene>
<evidence type="ECO:0000256" key="1">
    <source>
        <dbReference type="ARBA" id="ARBA00004613"/>
    </source>
</evidence>
<dbReference type="InParanoid" id="A0A059AYA1"/>
<dbReference type="eggNOG" id="ENOG502S7CQ">
    <property type="taxonomic scope" value="Eukaryota"/>
</dbReference>
<dbReference type="EMBL" id="KK198760">
    <property type="protein sequence ID" value="KCW58636.1"/>
    <property type="molecule type" value="Genomic_DNA"/>
</dbReference>
<comment type="similarity">
    <text evidence="2 6">Belongs to the plant self-incompatibility (S1) protein family.</text>
</comment>
<evidence type="ECO:0000256" key="2">
    <source>
        <dbReference type="ARBA" id="ARBA00005581"/>
    </source>
</evidence>
<comment type="subcellular location">
    <subcellularLocation>
        <location evidence="1 6">Secreted</location>
    </subcellularLocation>
</comment>
<evidence type="ECO:0000256" key="6">
    <source>
        <dbReference type="RuleBase" id="RU367044"/>
    </source>
</evidence>
<keyword evidence="3 6" id="KW-0713">Self-incompatibility</keyword>
<dbReference type="GO" id="GO:0060320">
    <property type="term" value="P:rejection of self pollen"/>
    <property type="evidence" value="ECO:0007669"/>
    <property type="project" value="UniProtKB-KW"/>
</dbReference>
<dbReference type="GO" id="GO:0005576">
    <property type="term" value="C:extracellular region"/>
    <property type="evidence" value="ECO:0007669"/>
    <property type="project" value="UniProtKB-SubCell"/>
</dbReference>
<evidence type="ECO:0000256" key="5">
    <source>
        <dbReference type="ARBA" id="ARBA00022729"/>
    </source>
</evidence>
<proteinExistence type="inferred from homology"/>